<dbReference type="Pfam" id="PF13244">
    <property type="entry name" value="MbhD"/>
    <property type="match status" value="1"/>
</dbReference>
<keyword evidence="5 9" id="KW-0812">Transmembrane</keyword>
<feature type="transmembrane region" description="Helical" evidence="11">
    <location>
        <begin position="600"/>
        <end position="619"/>
    </location>
</feature>
<feature type="transmembrane region" description="Helical" evidence="11">
    <location>
        <begin position="74"/>
        <end position="93"/>
    </location>
</feature>
<dbReference type="InterPro" id="IPR046806">
    <property type="entry name" value="MrpA_C/MbhE"/>
</dbReference>
<evidence type="ECO:0000256" key="2">
    <source>
        <dbReference type="ARBA" id="ARBA00022448"/>
    </source>
</evidence>
<keyword evidence="6 11" id="KW-1133">Transmembrane helix</keyword>
<sequence length="981" mass="102759">MGPLLVAHFVLAAVAPLLVFWWGRNAFLVLAALPAGTALWALWQAPQVVAGPSPTWTVEWAPAYHLVLALRMDVLSLVMTVVVTGFGALVLVYCARYFTSAEPGLVRFAGVMVAFAGSMLGLVLADDLVILFVFWELTSVFSYLLIGHDAERRTSRRAATTAFTVTTLGGLTMLVGVVIIGETAGDYRISHLVSDPPAGAAVTVAVALLLVGALSKSALLPFSLWLPAAMAAPTPVSAYLHAAAMVQAGVYLVARLAPAFSDLLLWQLLTVGVGTATMVLAGWKALRQNDLKLLLAYGTVSQLGFLIATLGRGTDAAAFAGLALLLAHALFKAPLFLVTGIVDHGTGTRDLRHLSGLWRAMPATFGVALVATASMAGLPPLAGFVAKEAVFEAFLHPARAGSWPDTLVLAAMVLGSAFTVGYSARFLWGAFADKRDLPGLAPATTHGPGPLFLAPALLLAVLCLFGGPFAEWLSPALAGYATTPGLTAAQSELHLDLVNGVGVAMVASAVALAGGLLLFRFRARVARLGAQCALLDADAVYRRVLRTVDTLALQVTGATQRGSLPLYLGVVLLTLLAVTGIPLARVLSDVPAVEPRWWDSPIQVAPALIVALAALGTLIVRQRLFAVVLAGVTGYGTAVLFVFQGAPDLGLTQFLVETVSLVVFVLVLRCLPGRFSTPVLRSRRRWNLLLGVAMGALLATLSIVALAGRQHPPVSDAFGAAAQQAGGSNIVSIVLVDLRAWDTMGEISVLAVAATGVASLLFLLRRVPNAARHAPGPSVPIPDPAGDPQQHQQRWRSPPLAWARATAGVRARATEQAWLPGALAIPEERRSVVLEVLARMLFHTILLLSVYLLLTGHTSVGGGFAGGIVAGLALTVRYLAGGRFELYAASRLQPGSLIGWGLTIATGSALAAILTGHEVLTSTVVDLTLPVLGHVHGSTSLVFDLGVYLLVLGLLLDILRSLGARIDEQSEHAGRPQEVRP</sequence>
<keyword evidence="8 11" id="KW-0472">Membrane</keyword>
<evidence type="ECO:0000256" key="8">
    <source>
        <dbReference type="ARBA" id="ARBA00023136"/>
    </source>
</evidence>
<keyword evidence="2" id="KW-0813">Transport</keyword>
<dbReference type="InterPro" id="IPR001516">
    <property type="entry name" value="Proton_antipo_N"/>
</dbReference>
<feature type="transmembrane region" description="Helical" evidence="11">
    <location>
        <begin position="624"/>
        <end position="643"/>
    </location>
</feature>
<feature type="transmembrane region" description="Helical" evidence="11">
    <location>
        <begin position="935"/>
        <end position="956"/>
    </location>
</feature>
<evidence type="ECO:0000256" key="6">
    <source>
        <dbReference type="ARBA" id="ARBA00022989"/>
    </source>
</evidence>
<dbReference type="Proteomes" id="UP001250214">
    <property type="component" value="Unassembled WGS sequence"/>
</dbReference>
<feature type="transmembrane region" description="Helical" evidence="11">
    <location>
        <begin position="892"/>
        <end position="915"/>
    </location>
</feature>
<feature type="transmembrane region" description="Helical" evidence="11">
    <location>
        <begin position="497"/>
        <end position="519"/>
    </location>
</feature>
<feature type="transmembrane region" description="Helical" evidence="11">
    <location>
        <begin position="105"/>
        <end position="122"/>
    </location>
</feature>
<evidence type="ECO:0000259" key="16">
    <source>
        <dbReference type="Pfam" id="PF20501"/>
    </source>
</evidence>
<evidence type="ECO:0000256" key="10">
    <source>
        <dbReference type="SAM" id="MobiDB-lite"/>
    </source>
</evidence>
<evidence type="ECO:0000256" key="11">
    <source>
        <dbReference type="SAM" id="Phobius"/>
    </source>
</evidence>
<feature type="transmembrane region" description="Helical" evidence="11">
    <location>
        <begin position="293"/>
        <end position="311"/>
    </location>
</feature>
<evidence type="ECO:0000256" key="4">
    <source>
        <dbReference type="ARBA" id="ARBA00022475"/>
    </source>
</evidence>
<feature type="transmembrane region" description="Helical" evidence="11">
    <location>
        <begin position="649"/>
        <end position="668"/>
    </location>
</feature>
<dbReference type="Pfam" id="PF20501">
    <property type="entry name" value="MbhE"/>
    <property type="match status" value="1"/>
</dbReference>
<proteinExistence type="predicted"/>
<accession>A0ABU2H4T8</accession>
<dbReference type="InterPro" id="IPR025383">
    <property type="entry name" value="MrpA_C/MbhD"/>
</dbReference>
<evidence type="ECO:0000256" key="5">
    <source>
        <dbReference type="ARBA" id="ARBA00022692"/>
    </source>
</evidence>
<keyword evidence="4" id="KW-1003">Cell membrane</keyword>
<comment type="subcellular location">
    <subcellularLocation>
        <location evidence="1">Cell membrane</location>
        <topology evidence="1">Multi-pass membrane protein</topology>
    </subcellularLocation>
    <subcellularLocation>
        <location evidence="9">Membrane</location>
        <topology evidence="9">Multi-pass membrane protein</topology>
    </subcellularLocation>
</comment>
<dbReference type="Pfam" id="PF04039">
    <property type="entry name" value="MnhB"/>
    <property type="match status" value="1"/>
</dbReference>
<dbReference type="PANTHER" id="PTHR43373:SF1">
    <property type="entry name" value="NA(+)_H(+) ANTIPORTER SUBUNIT A"/>
    <property type="match status" value="1"/>
</dbReference>
<feature type="transmembrane region" description="Helical" evidence="11">
    <location>
        <begin position="406"/>
        <end position="428"/>
    </location>
</feature>
<dbReference type="InterPro" id="IPR001750">
    <property type="entry name" value="ND/Mrp_TM"/>
</dbReference>
<evidence type="ECO:0000256" key="3">
    <source>
        <dbReference type="ARBA" id="ARBA00022449"/>
    </source>
</evidence>
<organism evidence="17 18">
    <name type="scientific">Lipingzhangella rawalii</name>
    <dbReference type="NCBI Taxonomy" id="2055835"/>
    <lineage>
        <taxon>Bacteria</taxon>
        <taxon>Bacillati</taxon>
        <taxon>Actinomycetota</taxon>
        <taxon>Actinomycetes</taxon>
        <taxon>Streptosporangiales</taxon>
        <taxon>Nocardiopsidaceae</taxon>
        <taxon>Lipingzhangella</taxon>
    </lineage>
</organism>
<feature type="transmembrane region" description="Helical" evidence="11">
    <location>
        <begin position="747"/>
        <end position="764"/>
    </location>
</feature>
<dbReference type="InterPro" id="IPR050616">
    <property type="entry name" value="CPA3_Na-H_Antiporter_A"/>
</dbReference>
<dbReference type="Pfam" id="PF00662">
    <property type="entry name" value="Proton_antipo_N"/>
    <property type="match status" value="1"/>
</dbReference>
<evidence type="ECO:0000313" key="18">
    <source>
        <dbReference type="Proteomes" id="UP001250214"/>
    </source>
</evidence>
<evidence type="ECO:0000256" key="1">
    <source>
        <dbReference type="ARBA" id="ARBA00004651"/>
    </source>
</evidence>
<evidence type="ECO:0000259" key="14">
    <source>
        <dbReference type="Pfam" id="PF04039"/>
    </source>
</evidence>
<dbReference type="PANTHER" id="PTHR43373">
    <property type="entry name" value="NA(+)/H(+) ANTIPORTER SUBUNIT"/>
    <property type="match status" value="1"/>
</dbReference>
<protein>
    <submittedName>
        <fullName evidence="17">Na+/H+ antiporter subunit A</fullName>
    </submittedName>
</protein>
<reference evidence="18" key="1">
    <citation type="submission" date="2023-07" db="EMBL/GenBank/DDBJ databases">
        <title>Novel species in the genus Lipingzhangella isolated from Sambhar Salt Lake.</title>
        <authorList>
            <person name="Jiya N."/>
            <person name="Kajale S."/>
            <person name="Sharma A."/>
        </authorList>
    </citation>
    <scope>NUCLEOTIDE SEQUENCE [LARGE SCALE GENOMIC DNA]</scope>
    <source>
        <strain evidence="18">LS1_29</strain>
    </source>
</reference>
<evidence type="ECO:0000259" key="12">
    <source>
        <dbReference type="Pfam" id="PF00361"/>
    </source>
</evidence>
<feature type="transmembrane region" description="Helical" evidence="11">
    <location>
        <begin position="263"/>
        <end position="281"/>
    </location>
</feature>
<feature type="domain" description="MrpA C-terminal/MbhD" evidence="15">
    <location>
        <begin position="608"/>
        <end position="672"/>
    </location>
</feature>
<feature type="transmembrane region" description="Helical" evidence="11">
    <location>
        <begin position="449"/>
        <end position="470"/>
    </location>
</feature>
<comment type="caution">
    <text evidence="17">The sequence shown here is derived from an EMBL/GenBank/DDBJ whole genome shotgun (WGS) entry which is preliminary data.</text>
</comment>
<dbReference type="Pfam" id="PF00361">
    <property type="entry name" value="Proton_antipo_M"/>
    <property type="match status" value="1"/>
</dbReference>
<dbReference type="RefSeq" id="WP_310911410.1">
    <property type="nucleotide sequence ID" value="NZ_JAVLVT010000002.1"/>
</dbReference>
<dbReference type="NCBIfam" id="NF009284">
    <property type="entry name" value="PRK12644.1"/>
    <property type="match status" value="1"/>
</dbReference>
<evidence type="ECO:0000256" key="9">
    <source>
        <dbReference type="RuleBase" id="RU000320"/>
    </source>
</evidence>
<feature type="transmembrane region" description="Helical" evidence="11">
    <location>
        <begin position="836"/>
        <end position="854"/>
    </location>
</feature>
<feature type="transmembrane region" description="Helical" evidence="11">
    <location>
        <begin position="860"/>
        <end position="880"/>
    </location>
</feature>
<feature type="domain" description="Na+/H+ antiporter MnhB subunit-related protein" evidence="14">
    <location>
        <begin position="833"/>
        <end position="956"/>
    </location>
</feature>
<dbReference type="InterPro" id="IPR007182">
    <property type="entry name" value="MnhB"/>
</dbReference>
<feature type="transmembrane region" description="Helical" evidence="11">
    <location>
        <begin position="688"/>
        <end position="708"/>
    </location>
</feature>
<evidence type="ECO:0000256" key="7">
    <source>
        <dbReference type="ARBA" id="ARBA00023065"/>
    </source>
</evidence>
<dbReference type="PRINTS" id="PR01434">
    <property type="entry name" value="NADHDHGNASE5"/>
</dbReference>
<feature type="region of interest" description="Disordered" evidence="10">
    <location>
        <begin position="774"/>
        <end position="796"/>
    </location>
</feature>
<feature type="transmembrane region" description="Helical" evidence="11">
    <location>
        <begin position="158"/>
        <end position="180"/>
    </location>
</feature>
<name>A0ABU2H4T8_9ACTN</name>
<gene>
    <name evidence="17" type="ORF">RIF23_06145</name>
</gene>
<keyword evidence="3" id="KW-0050">Antiport</keyword>
<evidence type="ECO:0000313" key="17">
    <source>
        <dbReference type="EMBL" id="MDS1269874.1"/>
    </source>
</evidence>
<keyword evidence="7" id="KW-0406">Ion transport</keyword>
<feature type="transmembrane region" description="Helical" evidence="11">
    <location>
        <begin position="200"/>
        <end position="226"/>
    </location>
</feature>
<feature type="domain" description="MrpA C-terminal/MbhE" evidence="16">
    <location>
        <begin position="683"/>
        <end position="766"/>
    </location>
</feature>
<feature type="transmembrane region" description="Helical" evidence="11">
    <location>
        <begin position="317"/>
        <end position="342"/>
    </location>
</feature>
<keyword evidence="18" id="KW-1185">Reference proteome</keyword>
<feature type="transmembrane region" description="Helical" evidence="11">
    <location>
        <begin position="128"/>
        <end position="146"/>
    </location>
</feature>
<dbReference type="EMBL" id="JAVLVT010000002">
    <property type="protein sequence ID" value="MDS1269874.1"/>
    <property type="molecule type" value="Genomic_DNA"/>
</dbReference>
<evidence type="ECO:0000259" key="13">
    <source>
        <dbReference type="Pfam" id="PF00662"/>
    </source>
</evidence>
<feature type="domain" description="NADH-Ubiquinone oxidoreductase (complex I) chain 5 N-terminal" evidence="13">
    <location>
        <begin position="64"/>
        <end position="108"/>
    </location>
</feature>
<feature type="transmembrane region" description="Helical" evidence="11">
    <location>
        <begin position="363"/>
        <end position="386"/>
    </location>
</feature>
<feature type="transmembrane region" description="Helical" evidence="11">
    <location>
        <begin position="566"/>
        <end position="588"/>
    </location>
</feature>
<feature type="domain" description="NADH:quinone oxidoreductase/Mrp antiporter transmembrane" evidence="12">
    <location>
        <begin position="125"/>
        <end position="395"/>
    </location>
</feature>
<evidence type="ECO:0000259" key="15">
    <source>
        <dbReference type="Pfam" id="PF13244"/>
    </source>
</evidence>